<name>A0A0L8FX09_OCTBM</name>
<feature type="non-terminal residue" evidence="2">
    <location>
        <position position="1"/>
    </location>
</feature>
<organism evidence="2">
    <name type="scientific">Octopus bimaculoides</name>
    <name type="common">California two-spotted octopus</name>
    <dbReference type="NCBI Taxonomy" id="37653"/>
    <lineage>
        <taxon>Eukaryota</taxon>
        <taxon>Metazoa</taxon>
        <taxon>Spiralia</taxon>
        <taxon>Lophotrochozoa</taxon>
        <taxon>Mollusca</taxon>
        <taxon>Cephalopoda</taxon>
        <taxon>Coleoidea</taxon>
        <taxon>Octopodiformes</taxon>
        <taxon>Octopoda</taxon>
        <taxon>Incirrata</taxon>
        <taxon>Octopodidae</taxon>
        <taxon>Octopus</taxon>
    </lineage>
</organism>
<evidence type="ECO:0000313" key="2">
    <source>
        <dbReference type="EMBL" id="KOF68925.1"/>
    </source>
</evidence>
<evidence type="ECO:0000256" key="1">
    <source>
        <dbReference type="SAM" id="MobiDB-lite"/>
    </source>
</evidence>
<gene>
    <name evidence="2" type="ORF">OCBIM_22006276mg</name>
</gene>
<dbReference type="AlphaFoldDB" id="A0A0L8FX09"/>
<proteinExistence type="predicted"/>
<dbReference type="EMBL" id="KQ425850">
    <property type="protein sequence ID" value="KOF68925.1"/>
    <property type="molecule type" value="Genomic_DNA"/>
</dbReference>
<feature type="region of interest" description="Disordered" evidence="1">
    <location>
        <begin position="38"/>
        <end position="60"/>
    </location>
</feature>
<protein>
    <submittedName>
        <fullName evidence="2">Uncharacterized protein</fullName>
    </submittedName>
</protein>
<accession>A0A0L8FX09</accession>
<sequence length="86" mass="9890">ERPKPRYKNTLKSNLKWSSILLCKLETSATNRSSLRSLTSQHLHATRERHHRVASASTQPTDYRSDICGYLCASSFGLQSYMHSRH</sequence>
<reference evidence="2" key="1">
    <citation type="submission" date="2015-07" db="EMBL/GenBank/DDBJ databases">
        <title>MeaNS - Measles Nucleotide Surveillance Program.</title>
        <authorList>
            <person name="Tran T."/>
            <person name="Druce J."/>
        </authorList>
    </citation>
    <scope>NUCLEOTIDE SEQUENCE</scope>
    <source>
        <strain evidence="2">UCB-OBI-ISO-001</strain>
        <tissue evidence="2">Gonad</tissue>
    </source>
</reference>